<evidence type="ECO:0000313" key="5">
    <source>
        <dbReference type="Proteomes" id="UP000095751"/>
    </source>
</evidence>
<proteinExistence type="predicted"/>
<feature type="compositionally biased region" description="Acidic residues" evidence="1">
    <location>
        <begin position="556"/>
        <end position="565"/>
    </location>
</feature>
<keyword evidence="5" id="KW-1185">Reference proteome</keyword>
<evidence type="ECO:0000313" key="4">
    <source>
        <dbReference type="EMBL" id="OEU17995.1"/>
    </source>
</evidence>
<dbReference type="SMART" id="SM00727">
    <property type="entry name" value="STI1"/>
    <property type="match status" value="2"/>
</dbReference>
<gene>
    <name evidence="4" type="ORF">FRACYDRAFT_238426</name>
</gene>
<evidence type="ECO:0000256" key="2">
    <source>
        <dbReference type="SAM" id="Phobius"/>
    </source>
</evidence>
<dbReference type="KEGG" id="fcy:FRACYDRAFT_238426"/>
<dbReference type="GO" id="GO:0006511">
    <property type="term" value="P:ubiquitin-dependent protein catabolic process"/>
    <property type="evidence" value="ECO:0007669"/>
    <property type="project" value="TreeGrafter"/>
</dbReference>
<feature type="region of interest" description="Disordered" evidence="1">
    <location>
        <begin position="551"/>
        <end position="602"/>
    </location>
</feature>
<dbReference type="PANTHER" id="PTHR10677:SF3">
    <property type="entry name" value="FI07626P-RELATED"/>
    <property type="match status" value="1"/>
</dbReference>
<feature type="region of interest" description="Disordered" evidence="1">
    <location>
        <begin position="639"/>
        <end position="698"/>
    </location>
</feature>
<feature type="region of interest" description="Disordered" evidence="1">
    <location>
        <begin position="1"/>
        <end position="20"/>
    </location>
</feature>
<accession>A0A1E7FIX7</accession>
<feature type="compositionally biased region" description="Acidic residues" evidence="1">
    <location>
        <begin position="340"/>
        <end position="381"/>
    </location>
</feature>
<reference evidence="4 5" key="1">
    <citation type="submission" date="2016-09" db="EMBL/GenBank/DDBJ databases">
        <title>Extensive genetic diversity and differential bi-allelic expression allows diatom success in the polar Southern Ocean.</title>
        <authorList>
            <consortium name="DOE Joint Genome Institute"/>
            <person name="Mock T."/>
            <person name="Otillar R.P."/>
            <person name="Strauss J."/>
            <person name="Dupont C."/>
            <person name="Frickenhaus S."/>
            <person name="Maumus F."/>
            <person name="Mcmullan M."/>
            <person name="Sanges R."/>
            <person name="Schmutz J."/>
            <person name="Toseland A."/>
            <person name="Valas R."/>
            <person name="Veluchamy A."/>
            <person name="Ward B.J."/>
            <person name="Allen A."/>
            <person name="Barry K."/>
            <person name="Falciatore A."/>
            <person name="Ferrante M."/>
            <person name="Fortunato A.E."/>
            <person name="Gloeckner G."/>
            <person name="Gruber A."/>
            <person name="Hipkin R."/>
            <person name="Janech M."/>
            <person name="Kroth P."/>
            <person name="Leese F."/>
            <person name="Lindquist E."/>
            <person name="Lyon B.R."/>
            <person name="Martin J."/>
            <person name="Mayer C."/>
            <person name="Parker M."/>
            <person name="Quesneville H."/>
            <person name="Raymond J."/>
            <person name="Uhlig C."/>
            <person name="Valentin K.U."/>
            <person name="Worden A.Z."/>
            <person name="Armbrust E.V."/>
            <person name="Bowler C."/>
            <person name="Green B."/>
            <person name="Moulton V."/>
            <person name="Van Oosterhout C."/>
            <person name="Grigoriev I."/>
        </authorList>
    </citation>
    <scope>NUCLEOTIDE SEQUENCE [LARGE SCALE GENOMIC DNA]</scope>
    <source>
        <strain evidence="4 5">CCMP1102</strain>
    </source>
</reference>
<dbReference type="OrthoDB" id="267397at2759"/>
<dbReference type="InterPro" id="IPR006636">
    <property type="entry name" value="STI1_HS-bd"/>
</dbReference>
<dbReference type="PANTHER" id="PTHR10677">
    <property type="entry name" value="UBIQUILIN"/>
    <property type="match status" value="1"/>
</dbReference>
<evidence type="ECO:0000256" key="1">
    <source>
        <dbReference type="SAM" id="MobiDB-lite"/>
    </source>
</evidence>
<feature type="compositionally biased region" description="Basic residues" evidence="1">
    <location>
        <begin position="686"/>
        <end position="698"/>
    </location>
</feature>
<dbReference type="InParanoid" id="A0A1E7FIX7"/>
<protein>
    <recommendedName>
        <fullName evidence="3">STI1 domain-containing protein</fullName>
    </recommendedName>
</protein>
<feature type="domain" description="STI1" evidence="3">
    <location>
        <begin position="258"/>
        <end position="293"/>
    </location>
</feature>
<feature type="domain" description="STI1" evidence="3">
    <location>
        <begin position="209"/>
        <end position="255"/>
    </location>
</feature>
<sequence length="698" mass="74971">MGLFRRRGGGGGGGDGNGETEALTTVTEEVPPIPDIDDAITEKAQEIMKSNLEIMKEIVMKIRNEPGYAKSMYINCPRLQHLLEQNPDLRPVFEDPRLVRINFETVYKEAGGILPEDDEDGGVDDDTKKKSWILWIANSPFFKILKALLLIKKLVGCIAGGGIAAIGGIIAFMTDCCTDCCCEDALEEIEMEDDFDDLDDLAGGGGSLDPNAQALNQAADYMEDPNVQEQMQRLLEDPDNLADAIENDSELRTLRDSNPLCAELMQDPETMRILVDPDNLRALGEAPQMIELDFADPNGFIPEDDFIDIEIGDDADYAALDVAYDGGGDFDADAEDAEGWEEDNDMDGDDAEGDEAEGDEEEEEDEGWEEDIEMEETELDADNNNAEAAKGKGKGGNNKKSAAQEAAAKKGGMAGVIASIGVAATDVIASQIVGQVFGDIPLGDLMSGGGGGDDIDLGGLDSAGDMVNDDIADIAEDGVDEVKDGKDGMKGGPLLSHAELASGDDSMYDADGRKRVAAGAGAAAGAMMIGGVGAGAMLHGRRKVSKDNLAFPEGHEENDESDSDGFDSVNSNENYDEFDDEENTMKKDDEDDADDDDYDKKKKKKRFGFGALKDIAAATATAAKETLASTFLGDDVAEMLVERMEESDSDEDDDDDGKKKKSKGKKNNDDDIESGDEFEDEVEKPKSKKRGVFRGGKR</sequence>
<feature type="region of interest" description="Disordered" evidence="1">
    <location>
        <begin position="340"/>
        <end position="403"/>
    </location>
</feature>
<feature type="compositionally biased region" description="Acidic residues" evidence="1">
    <location>
        <begin position="670"/>
        <end position="682"/>
    </location>
</feature>
<keyword evidence="2" id="KW-1133">Transmembrane helix</keyword>
<organism evidence="4 5">
    <name type="scientific">Fragilariopsis cylindrus CCMP1102</name>
    <dbReference type="NCBI Taxonomy" id="635003"/>
    <lineage>
        <taxon>Eukaryota</taxon>
        <taxon>Sar</taxon>
        <taxon>Stramenopiles</taxon>
        <taxon>Ochrophyta</taxon>
        <taxon>Bacillariophyta</taxon>
        <taxon>Bacillariophyceae</taxon>
        <taxon>Bacillariophycidae</taxon>
        <taxon>Bacillariales</taxon>
        <taxon>Bacillariaceae</taxon>
        <taxon>Fragilariopsis</taxon>
    </lineage>
</organism>
<keyword evidence="2" id="KW-0472">Membrane</keyword>
<evidence type="ECO:0000259" key="3">
    <source>
        <dbReference type="SMART" id="SM00727"/>
    </source>
</evidence>
<dbReference type="AlphaFoldDB" id="A0A1E7FIX7"/>
<dbReference type="EMBL" id="KV784357">
    <property type="protein sequence ID" value="OEU17995.1"/>
    <property type="molecule type" value="Genomic_DNA"/>
</dbReference>
<dbReference type="Proteomes" id="UP000095751">
    <property type="component" value="Unassembled WGS sequence"/>
</dbReference>
<keyword evidence="2" id="KW-0812">Transmembrane</keyword>
<dbReference type="InterPro" id="IPR015496">
    <property type="entry name" value="Ubiquilin"/>
</dbReference>
<dbReference type="GO" id="GO:0005829">
    <property type="term" value="C:cytosol"/>
    <property type="evidence" value="ECO:0007669"/>
    <property type="project" value="TreeGrafter"/>
</dbReference>
<feature type="transmembrane region" description="Helical" evidence="2">
    <location>
        <begin position="516"/>
        <end position="538"/>
    </location>
</feature>
<name>A0A1E7FIX7_9STRA</name>
<dbReference type="GO" id="GO:0031593">
    <property type="term" value="F:polyubiquitin modification-dependent protein binding"/>
    <property type="evidence" value="ECO:0007669"/>
    <property type="project" value="TreeGrafter"/>
</dbReference>